<feature type="transmembrane region" description="Helical" evidence="1">
    <location>
        <begin position="38"/>
        <end position="61"/>
    </location>
</feature>
<protein>
    <recommendedName>
        <fullName evidence="2">ABC transmembrane type-2 domain-containing protein</fullName>
    </recommendedName>
</protein>
<dbReference type="RefSeq" id="WP_311612000.1">
    <property type="nucleotide sequence ID" value="NZ_JAVRFI010000010.1"/>
</dbReference>
<evidence type="ECO:0000313" key="4">
    <source>
        <dbReference type="Proteomes" id="UP001180531"/>
    </source>
</evidence>
<sequence>MPMSLAPGWLDALSHVMPLRYLVDAVRAAFVGHYSDPALARGALTALILMAVSVTAGTRYFRGAGGGTSQR</sequence>
<comment type="caution">
    <text evidence="3">The sequence shown here is derived from an EMBL/GenBank/DDBJ whole genome shotgun (WGS) entry which is preliminary data.</text>
</comment>
<reference evidence="3" key="1">
    <citation type="submission" date="2024-05" db="EMBL/GenBank/DDBJ databases">
        <title>30 novel species of actinomycetes from the DSMZ collection.</title>
        <authorList>
            <person name="Nouioui I."/>
        </authorList>
    </citation>
    <scope>NUCLEOTIDE SEQUENCE</scope>
    <source>
        <strain evidence="3">DSM 40473</strain>
    </source>
</reference>
<evidence type="ECO:0000313" key="3">
    <source>
        <dbReference type="EMBL" id="MDT0450894.1"/>
    </source>
</evidence>
<evidence type="ECO:0000256" key="1">
    <source>
        <dbReference type="SAM" id="Phobius"/>
    </source>
</evidence>
<dbReference type="PROSITE" id="PS51012">
    <property type="entry name" value="ABC_TM2"/>
    <property type="match status" value="1"/>
</dbReference>
<dbReference type="Proteomes" id="UP001180531">
    <property type="component" value="Unassembled WGS sequence"/>
</dbReference>
<feature type="domain" description="ABC transmembrane type-2" evidence="2">
    <location>
        <begin position="1"/>
        <end position="64"/>
    </location>
</feature>
<keyword evidence="1" id="KW-1133">Transmembrane helix</keyword>
<accession>A0ABU2SPI3</accession>
<proteinExistence type="predicted"/>
<keyword evidence="1" id="KW-0472">Membrane</keyword>
<name>A0ABU2SPI3_9ACTN</name>
<dbReference type="EMBL" id="JAVRFI010000010">
    <property type="protein sequence ID" value="MDT0450894.1"/>
    <property type="molecule type" value="Genomic_DNA"/>
</dbReference>
<organism evidence="3 4">
    <name type="scientific">Streptomyces hesseae</name>
    <dbReference type="NCBI Taxonomy" id="3075519"/>
    <lineage>
        <taxon>Bacteria</taxon>
        <taxon>Bacillati</taxon>
        <taxon>Actinomycetota</taxon>
        <taxon>Actinomycetes</taxon>
        <taxon>Kitasatosporales</taxon>
        <taxon>Streptomycetaceae</taxon>
        <taxon>Streptomyces</taxon>
    </lineage>
</organism>
<gene>
    <name evidence="3" type="ORF">RM609_17670</name>
</gene>
<dbReference type="InterPro" id="IPR047817">
    <property type="entry name" value="ABC2_TM_bact-type"/>
</dbReference>
<evidence type="ECO:0000259" key="2">
    <source>
        <dbReference type="PROSITE" id="PS51012"/>
    </source>
</evidence>
<keyword evidence="1" id="KW-0812">Transmembrane</keyword>
<keyword evidence="4" id="KW-1185">Reference proteome</keyword>